<dbReference type="AlphaFoldDB" id="A0A366EKD5"/>
<dbReference type="InterPro" id="IPR001455">
    <property type="entry name" value="TusA-like"/>
</dbReference>
<evidence type="ECO:0000313" key="3">
    <source>
        <dbReference type="EMBL" id="RBP02877.1"/>
    </source>
</evidence>
<dbReference type="PROSITE" id="PS01148">
    <property type="entry name" value="UPF0033"/>
    <property type="match status" value="1"/>
</dbReference>
<dbReference type="Gene3D" id="3.30.110.40">
    <property type="entry name" value="TusA-like domain"/>
    <property type="match status" value="1"/>
</dbReference>
<dbReference type="EMBL" id="QNRK01000048">
    <property type="protein sequence ID" value="RBP02877.1"/>
    <property type="molecule type" value="Genomic_DNA"/>
</dbReference>
<dbReference type="PANTHER" id="PTHR33279">
    <property type="entry name" value="SULFUR CARRIER PROTEIN YEDF-RELATED"/>
    <property type="match status" value="1"/>
</dbReference>
<dbReference type="PANTHER" id="PTHR33279:SF6">
    <property type="entry name" value="SULFUR CARRIER PROTEIN YEDF-RELATED"/>
    <property type="match status" value="1"/>
</dbReference>
<reference evidence="3 4" key="1">
    <citation type="submission" date="2018-06" db="EMBL/GenBank/DDBJ databases">
        <title>Genomic Encyclopedia of Type Strains, Phase IV (KMG-IV): sequencing the most valuable type-strain genomes for metagenomic binning, comparative biology and taxonomic classification.</title>
        <authorList>
            <person name="Goeker M."/>
        </authorList>
    </citation>
    <scope>NUCLEOTIDE SEQUENCE [LARGE SCALE GENOMIC DNA]</scope>
    <source>
        <strain evidence="3 4">DSM 24875</strain>
    </source>
</reference>
<dbReference type="OrthoDB" id="9797551at2"/>
<evidence type="ECO:0000313" key="4">
    <source>
        <dbReference type="Proteomes" id="UP000253529"/>
    </source>
</evidence>
<comment type="similarity">
    <text evidence="1">Belongs to the sulfur carrier protein TusA family.</text>
</comment>
<dbReference type="CDD" id="cd00291">
    <property type="entry name" value="SirA_YedF_YeeD"/>
    <property type="match status" value="1"/>
</dbReference>
<dbReference type="SUPFAM" id="SSF64307">
    <property type="entry name" value="SirA-like"/>
    <property type="match status" value="1"/>
</dbReference>
<evidence type="ECO:0000256" key="1">
    <source>
        <dbReference type="ARBA" id="ARBA00008984"/>
    </source>
</evidence>
<sequence>MADSTATDDGVVVLDLRGLNCPLPALRTRKALSRMAPGARLRVRCTDPLSVIDIPHLVATRGDVLEGQSRDGDVYTFSLRRSG</sequence>
<dbReference type="Pfam" id="PF01206">
    <property type="entry name" value="TusA"/>
    <property type="match status" value="1"/>
</dbReference>
<comment type="caution">
    <text evidence="3">The sequence shown here is derived from an EMBL/GenBank/DDBJ whole genome shotgun (WGS) entry which is preliminary data.</text>
</comment>
<dbReference type="RefSeq" id="WP_113893114.1">
    <property type="nucleotide sequence ID" value="NZ_QNRK01000048.1"/>
</dbReference>
<protein>
    <submittedName>
        <fullName evidence="3">tRNA 2-thiouridine synthesizing protein A</fullName>
    </submittedName>
</protein>
<gene>
    <name evidence="3" type="ORF">DFR50_14818</name>
</gene>
<organism evidence="3 4">
    <name type="scientific">Roseiarcus fermentans</name>
    <dbReference type="NCBI Taxonomy" id="1473586"/>
    <lineage>
        <taxon>Bacteria</taxon>
        <taxon>Pseudomonadati</taxon>
        <taxon>Pseudomonadota</taxon>
        <taxon>Alphaproteobacteria</taxon>
        <taxon>Hyphomicrobiales</taxon>
        <taxon>Roseiarcaceae</taxon>
        <taxon>Roseiarcus</taxon>
    </lineage>
</organism>
<feature type="domain" description="UPF0033" evidence="2">
    <location>
        <begin position="14"/>
        <end position="38"/>
    </location>
</feature>
<dbReference type="InterPro" id="IPR036868">
    <property type="entry name" value="TusA-like_sf"/>
</dbReference>
<dbReference type="Proteomes" id="UP000253529">
    <property type="component" value="Unassembled WGS sequence"/>
</dbReference>
<proteinExistence type="inferred from homology"/>
<evidence type="ECO:0000259" key="2">
    <source>
        <dbReference type="PROSITE" id="PS01148"/>
    </source>
</evidence>
<keyword evidence="4" id="KW-1185">Reference proteome</keyword>
<name>A0A366EKD5_9HYPH</name>
<accession>A0A366EKD5</accession>